<evidence type="ECO:0000313" key="2">
    <source>
        <dbReference type="Proteomes" id="UP000215539"/>
    </source>
</evidence>
<evidence type="ECO:0000313" key="1">
    <source>
        <dbReference type="EMBL" id="SNV14013.1"/>
    </source>
</evidence>
<sequence>MLRFFQREQIEKNVLFSDTIFIGGMYIFV</sequence>
<dbReference type="EMBL" id="LT906449">
    <property type="protein sequence ID" value="SNV14013.1"/>
    <property type="molecule type" value="Genomic_DNA"/>
</dbReference>
<name>A0AAX2H2J6_9FLAO</name>
<reference evidence="1 2" key="1">
    <citation type="submission" date="2017-06" db="EMBL/GenBank/DDBJ databases">
        <authorList>
            <consortium name="Pathogen Informatics"/>
        </authorList>
    </citation>
    <scope>NUCLEOTIDE SEQUENCE [LARGE SCALE GENOMIC DNA]</scope>
    <source>
        <strain evidence="1 2">NCTC12947</strain>
    </source>
</reference>
<protein>
    <submittedName>
        <fullName evidence="1">Uncharacterized protein</fullName>
    </submittedName>
</protein>
<proteinExistence type="predicted"/>
<organism evidence="1 2">
    <name type="scientific">Capnocytophaga haemolytica</name>
    <dbReference type="NCBI Taxonomy" id="45243"/>
    <lineage>
        <taxon>Bacteria</taxon>
        <taxon>Pseudomonadati</taxon>
        <taxon>Bacteroidota</taxon>
        <taxon>Flavobacteriia</taxon>
        <taxon>Flavobacteriales</taxon>
        <taxon>Flavobacteriaceae</taxon>
        <taxon>Capnocytophaga</taxon>
    </lineage>
</organism>
<accession>A0AAX2H2J6</accession>
<dbReference type="AlphaFoldDB" id="A0AAX2H2J6"/>
<gene>
    <name evidence="1" type="ORF">SAMEA44541418_01823</name>
</gene>
<dbReference type="Proteomes" id="UP000215539">
    <property type="component" value="Chromosome 1"/>
</dbReference>